<dbReference type="GO" id="GO:0009435">
    <property type="term" value="P:NAD+ biosynthetic process"/>
    <property type="evidence" value="ECO:0007669"/>
    <property type="project" value="UniProtKB-UniRule"/>
</dbReference>
<keyword evidence="9 11" id="KW-0520">NAD</keyword>
<comment type="function">
    <text evidence="1 11">Catalyzes the reversible adenylation of nicotinate mononucleotide (NaMN) to nicotinic acid adenine dinucleotide (NaAD).</text>
</comment>
<comment type="caution">
    <text evidence="13">The sequence shown here is derived from an EMBL/GenBank/DDBJ whole genome shotgun (WGS) entry which is preliminary data.</text>
</comment>
<dbReference type="NCBIfam" id="TIGR00125">
    <property type="entry name" value="cyt_tran_rel"/>
    <property type="match status" value="1"/>
</dbReference>
<dbReference type="PANTHER" id="PTHR39321">
    <property type="entry name" value="NICOTINATE-NUCLEOTIDE ADENYLYLTRANSFERASE-RELATED"/>
    <property type="match status" value="1"/>
</dbReference>
<evidence type="ECO:0000256" key="9">
    <source>
        <dbReference type="ARBA" id="ARBA00023027"/>
    </source>
</evidence>
<evidence type="ECO:0000256" key="8">
    <source>
        <dbReference type="ARBA" id="ARBA00022840"/>
    </source>
</evidence>
<keyword evidence="6 11" id="KW-0548">Nucleotidyltransferase</keyword>
<dbReference type="Gene3D" id="3.40.50.620">
    <property type="entry name" value="HUPs"/>
    <property type="match status" value="1"/>
</dbReference>
<dbReference type="EC" id="2.7.7.18" evidence="11"/>
<comment type="similarity">
    <text evidence="3 11">Belongs to the NadD family.</text>
</comment>
<dbReference type="NCBIfam" id="TIGR00482">
    <property type="entry name" value="nicotinate (nicotinamide) nucleotide adenylyltransferase"/>
    <property type="match status" value="1"/>
</dbReference>
<dbReference type="OrthoDB" id="5295945at2"/>
<dbReference type="CDD" id="cd02165">
    <property type="entry name" value="NMNAT"/>
    <property type="match status" value="1"/>
</dbReference>
<evidence type="ECO:0000313" key="13">
    <source>
        <dbReference type="EMBL" id="PTQ90401.1"/>
    </source>
</evidence>
<evidence type="ECO:0000256" key="1">
    <source>
        <dbReference type="ARBA" id="ARBA00002324"/>
    </source>
</evidence>
<reference evidence="13 14" key="1">
    <citation type="submission" date="2018-04" db="EMBL/GenBank/DDBJ databases">
        <title>Genomic Encyclopedia of Archaeal and Bacterial Type Strains, Phase II (KMG-II): from individual species to whole genera.</title>
        <authorList>
            <person name="Goeker M."/>
        </authorList>
    </citation>
    <scope>NUCLEOTIDE SEQUENCE [LARGE SCALE GENOMIC DNA]</scope>
    <source>
        <strain evidence="13 14">DSM 5822</strain>
    </source>
</reference>
<dbReference type="InterPro" id="IPR004821">
    <property type="entry name" value="Cyt_trans-like"/>
</dbReference>
<dbReference type="Pfam" id="PF01467">
    <property type="entry name" value="CTP_transf_like"/>
    <property type="match status" value="1"/>
</dbReference>
<dbReference type="GO" id="GO:0005524">
    <property type="term" value="F:ATP binding"/>
    <property type="evidence" value="ECO:0007669"/>
    <property type="project" value="UniProtKB-KW"/>
</dbReference>
<dbReference type="InterPro" id="IPR005248">
    <property type="entry name" value="NadD/NMNAT"/>
</dbReference>
<name>A0A2T5J1T3_9GAMM</name>
<comment type="catalytic activity">
    <reaction evidence="10 11">
        <text>nicotinate beta-D-ribonucleotide + ATP + H(+) = deamido-NAD(+) + diphosphate</text>
        <dbReference type="Rhea" id="RHEA:22860"/>
        <dbReference type="ChEBI" id="CHEBI:15378"/>
        <dbReference type="ChEBI" id="CHEBI:30616"/>
        <dbReference type="ChEBI" id="CHEBI:33019"/>
        <dbReference type="ChEBI" id="CHEBI:57502"/>
        <dbReference type="ChEBI" id="CHEBI:58437"/>
        <dbReference type="EC" id="2.7.7.18"/>
    </reaction>
</comment>
<evidence type="ECO:0000256" key="5">
    <source>
        <dbReference type="ARBA" id="ARBA00022679"/>
    </source>
</evidence>
<comment type="pathway">
    <text evidence="2 11">Cofactor biosynthesis; NAD(+) biosynthesis; deamido-NAD(+) from nicotinate D-ribonucleotide: step 1/1.</text>
</comment>
<evidence type="ECO:0000256" key="6">
    <source>
        <dbReference type="ARBA" id="ARBA00022695"/>
    </source>
</evidence>
<keyword evidence="5 11" id="KW-0808">Transferase</keyword>
<evidence type="ECO:0000313" key="14">
    <source>
        <dbReference type="Proteomes" id="UP000244223"/>
    </source>
</evidence>
<dbReference type="RefSeq" id="WP_107864844.1">
    <property type="nucleotide sequence ID" value="NZ_QAON01000003.1"/>
</dbReference>
<dbReference type="SUPFAM" id="SSF52374">
    <property type="entry name" value="Nucleotidylyl transferase"/>
    <property type="match status" value="1"/>
</dbReference>
<evidence type="ECO:0000256" key="10">
    <source>
        <dbReference type="ARBA" id="ARBA00048721"/>
    </source>
</evidence>
<dbReference type="Proteomes" id="UP000244223">
    <property type="component" value="Unassembled WGS sequence"/>
</dbReference>
<evidence type="ECO:0000256" key="4">
    <source>
        <dbReference type="ARBA" id="ARBA00022642"/>
    </source>
</evidence>
<dbReference type="NCBIfam" id="NF000839">
    <property type="entry name" value="PRK00071.1-1"/>
    <property type="match status" value="1"/>
</dbReference>
<evidence type="ECO:0000259" key="12">
    <source>
        <dbReference type="Pfam" id="PF01467"/>
    </source>
</evidence>
<dbReference type="PANTHER" id="PTHR39321:SF3">
    <property type="entry name" value="PHOSPHOPANTETHEINE ADENYLYLTRANSFERASE"/>
    <property type="match status" value="1"/>
</dbReference>
<dbReference type="GO" id="GO:0004515">
    <property type="term" value="F:nicotinate-nucleotide adenylyltransferase activity"/>
    <property type="evidence" value="ECO:0007669"/>
    <property type="project" value="UniProtKB-UniRule"/>
</dbReference>
<evidence type="ECO:0000256" key="7">
    <source>
        <dbReference type="ARBA" id="ARBA00022741"/>
    </source>
</evidence>
<dbReference type="InterPro" id="IPR014729">
    <property type="entry name" value="Rossmann-like_a/b/a_fold"/>
</dbReference>
<proteinExistence type="inferred from homology"/>
<gene>
    <name evidence="11" type="primary">nadD</name>
    <name evidence="13" type="ORF">C8N29_103154</name>
</gene>
<organism evidence="13 14">
    <name type="scientific">Agitococcus lubricus</name>
    <dbReference type="NCBI Taxonomy" id="1077255"/>
    <lineage>
        <taxon>Bacteria</taxon>
        <taxon>Pseudomonadati</taxon>
        <taxon>Pseudomonadota</taxon>
        <taxon>Gammaproteobacteria</taxon>
        <taxon>Moraxellales</taxon>
        <taxon>Moraxellaceae</taxon>
        <taxon>Agitococcus</taxon>
    </lineage>
</organism>
<sequence>MQPSLLAFMGGSFDPVHQGHIATALALQQQLDGAEFYLMPAFVSPLKAQSTAAHHRLAMLQLAIAAQPSLQIETLELQQNAPSYTIYSLEALRQRYGQQQALAFVMGMDSFLQLPHWYRWQELTDYGHLIVMTRPTYRADFSEDLQQWLNSRRCQQQKMLRYSANGLVFFAQTPLYALSSTAIRQQLATSAAQITGLNSAVLDYIYSHQLYGATHTHES</sequence>
<dbReference type="HAMAP" id="MF_00244">
    <property type="entry name" value="NaMN_adenylyltr"/>
    <property type="match status" value="1"/>
</dbReference>
<accession>A0A2T5J1T3</accession>
<evidence type="ECO:0000256" key="2">
    <source>
        <dbReference type="ARBA" id="ARBA00005019"/>
    </source>
</evidence>
<keyword evidence="14" id="KW-1185">Reference proteome</keyword>
<evidence type="ECO:0000256" key="11">
    <source>
        <dbReference type="HAMAP-Rule" id="MF_00244"/>
    </source>
</evidence>
<dbReference type="EMBL" id="QAON01000003">
    <property type="protein sequence ID" value="PTQ90401.1"/>
    <property type="molecule type" value="Genomic_DNA"/>
</dbReference>
<keyword evidence="7 11" id="KW-0547">Nucleotide-binding</keyword>
<keyword evidence="8 11" id="KW-0067">ATP-binding</keyword>
<keyword evidence="4 11" id="KW-0662">Pyridine nucleotide biosynthesis</keyword>
<dbReference type="UniPathway" id="UPA00253">
    <property type="reaction ID" value="UER00332"/>
</dbReference>
<feature type="domain" description="Cytidyltransferase-like" evidence="12">
    <location>
        <begin position="9"/>
        <end position="185"/>
    </location>
</feature>
<evidence type="ECO:0000256" key="3">
    <source>
        <dbReference type="ARBA" id="ARBA00009014"/>
    </source>
</evidence>
<dbReference type="AlphaFoldDB" id="A0A2T5J1T3"/>
<protein>
    <recommendedName>
        <fullName evidence="11">Probable nicotinate-nucleotide adenylyltransferase</fullName>
        <ecNumber evidence="11">2.7.7.18</ecNumber>
    </recommendedName>
    <alternativeName>
        <fullName evidence="11">Deamido-NAD(+) diphosphorylase</fullName>
    </alternativeName>
    <alternativeName>
        <fullName evidence="11">Deamido-NAD(+) pyrophosphorylase</fullName>
    </alternativeName>
    <alternativeName>
        <fullName evidence="11">Nicotinate mononucleotide adenylyltransferase</fullName>
        <shortName evidence="11">NaMN adenylyltransferase</shortName>
    </alternativeName>
</protein>